<keyword evidence="1" id="KW-0863">Zinc-finger</keyword>
<organism evidence="3 4">
    <name type="scientific">Rehmannia glutinosa</name>
    <name type="common">Chinese foxglove</name>
    <dbReference type="NCBI Taxonomy" id="99300"/>
    <lineage>
        <taxon>Eukaryota</taxon>
        <taxon>Viridiplantae</taxon>
        <taxon>Streptophyta</taxon>
        <taxon>Embryophyta</taxon>
        <taxon>Tracheophyta</taxon>
        <taxon>Spermatophyta</taxon>
        <taxon>Magnoliopsida</taxon>
        <taxon>eudicotyledons</taxon>
        <taxon>Gunneridae</taxon>
        <taxon>Pentapetalae</taxon>
        <taxon>asterids</taxon>
        <taxon>lamiids</taxon>
        <taxon>Lamiales</taxon>
        <taxon>Orobanchaceae</taxon>
        <taxon>Rehmannieae</taxon>
        <taxon>Rehmannia</taxon>
    </lineage>
</organism>
<evidence type="ECO:0000259" key="2">
    <source>
        <dbReference type="PROSITE" id="PS50089"/>
    </source>
</evidence>
<protein>
    <recommendedName>
        <fullName evidence="2">RING-type domain-containing protein</fullName>
    </recommendedName>
</protein>
<dbReference type="SMART" id="SM00184">
    <property type="entry name" value="RING"/>
    <property type="match status" value="1"/>
</dbReference>
<comment type="caution">
    <text evidence="3">The sequence shown here is derived from an EMBL/GenBank/DDBJ whole genome shotgun (WGS) entry which is preliminary data.</text>
</comment>
<dbReference type="InterPro" id="IPR013083">
    <property type="entry name" value="Znf_RING/FYVE/PHD"/>
</dbReference>
<evidence type="ECO:0000313" key="3">
    <source>
        <dbReference type="EMBL" id="KAK6141983.1"/>
    </source>
</evidence>
<keyword evidence="1" id="KW-0862">Zinc</keyword>
<gene>
    <name evidence="3" type="ORF">DH2020_020748</name>
</gene>
<name>A0ABR0W2T7_REHGL</name>
<reference evidence="3 4" key="1">
    <citation type="journal article" date="2021" name="Comput. Struct. Biotechnol. J.">
        <title>De novo genome assembly of the potent medicinal plant Rehmannia glutinosa using nanopore technology.</title>
        <authorList>
            <person name="Ma L."/>
            <person name="Dong C."/>
            <person name="Song C."/>
            <person name="Wang X."/>
            <person name="Zheng X."/>
            <person name="Niu Y."/>
            <person name="Chen S."/>
            <person name="Feng W."/>
        </authorList>
    </citation>
    <scope>NUCLEOTIDE SEQUENCE [LARGE SCALE GENOMIC DNA]</scope>
    <source>
        <strain evidence="3">DH-2019</strain>
    </source>
</reference>
<accession>A0ABR0W2T7</accession>
<dbReference type="Proteomes" id="UP001318860">
    <property type="component" value="Unassembled WGS sequence"/>
</dbReference>
<dbReference type="InterPro" id="IPR001841">
    <property type="entry name" value="Znf_RING"/>
</dbReference>
<dbReference type="SUPFAM" id="SSF57850">
    <property type="entry name" value="RING/U-box"/>
    <property type="match status" value="1"/>
</dbReference>
<evidence type="ECO:0000256" key="1">
    <source>
        <dbReference type="PROSITE-ProRule" id="PRU00175"/>
    </source>
</evidence>
<sequence length="235" mass="26783">MFCRSYVPYVAENKMSQRNNTTVMNVEYAGCCYATTIKDAHHCVERAMHHNCAVCFEFLFESTKKITVLPCGHTIHLECVKEMELHRSNDDLSFSLRLPDILALSALSPSVICRTCGESLMKRCGYYVTIMGNVLKCDFTLSRTNAWSATLTILDKFKEAHARLSFRVGEIKQRMEVVDTFIDKSLHYVIEQDYNSREEEDEVDAGDYSTWVQLVVVDFVQNELGSKSVGLEMIG</sequence>
<dbReference type="PANTHER" id="PTHR21319">
    <property type="entry name" value="RING FINGER AND CHY ZINC FINGER DOMAIN-CONTAINING PROTEIN 1"/>
    <property type="match status" value="1"/>
</dbReference>
<keyword evidence="4" id="KW-1185">Reference proteome</keyword>
<dbReference type="PROSITE" id="PS50089">
    <property type="entry name" value="ZF_RING_2"/>
    <property type="match status" value="1"/>
</dbReference>
<dbReference type="PANTHER" id="PTHR21319:SF58">
    <property type="entry name" value="E3 UBIQUITIN-PROTEIN LIGASE RZFP34"/>
    <property type="match status" value="1"/>
</dbReference>
<evidence type="ECO:0000313" key="4">
    <source>
        <dbReference type="Proteomes" id="UP001318860"/>
    </source>
</evidence>
<proteinExistence type="predicted"/>
<keyword evidence="1" id="KW-0479">Metal-binding</keyword>
<dbReference type="EMBL" id="JABTTQ020000025">
    <property type="protein sequence ID" value="KAK6141983.1"/>
    <property type="molecule type" value="Genomic_DNA"/>
</dbReference>
<dbReference type="Gene3D" id="3.30.40.10">
    <property type="entry name" value="Zinc/RING finger domain, C3HC4 (zinc finger)"/>
    <property type="match status" value="1"/>
</dbReference>
<feature type="domain" description="RING-type" evidence="2">
    <location>
        <begin position="52"/>
        <end position="116"/>
    </location>
</feature>